<organism evidence="2 3">
    <name type="scientific">Solanum verrucosum</name>
    <dbReference type="NCBI Taxonomy" id="315347"/>
    <lineage>
        <taxon>Eukaryota</taxon>
        <taxon>Viridiplantae</taxon>
        <taxon>Streptophyta</taxon>
        <taxon>Embryophyta</taxon>
        <taxon>Tracheophyta</taxon>
        <taxon>Spermatophyta</taxon>
        <taxon>Magnoliopsida</taxon>
        <taxon>eudicotyledons</taxon>
        <taxon>Gunneridae</taxon>
        <taxon>Pentapetalae</taxon>
        <taxon>asterids</taxon>
        <taxon>lamiids</taxon>
        <taxon>Solanales</taxon>
        <taxon>Solanaceae</taxon>
        <taxon>Solanoideae</taxon>
        <taxon>Solaneae</taxon>
        <taxon>Solanum</taxon>
    </lineage>
</organism>
<feature type="region of interest" description="Disordered" evidence="1">
    <location>
        <begin position="107"/>
        <end position="139"/>
    </location>
</feature>
<gene>
    <name evidence="2" type="ORF">MTR67_043713</name>
</gene>
<keyword evidence="3" id="KW-1185">Reference proteome</keyword>
<evidence type="ECO:0000313" key="2">
    <source>
        <dbReference type="EMBL" id="WMV50328.1"/>
    </source>
</evidence>
<name>A0AAF0ZUL0_SOLVR</name>
<dbReference type="EMBL" id="CP133621">
    <property type="protein sequence ID" value="WMV50328.1"/>
    <property type="molecule type" value="Genomic_DNA"/>
</dbReference>
<reference evidence="2" key="1">
    <citation type="submission" date="2023-08" db="EMBL/GenBank/DDBJ databases">
        <title>A de novo genome assembly of Solanum verrucosum Schlechtendal, a Mexican diploid species geographically isolated from the other diploid A-genome species in potato relatives.</title>
        <authorList>
            <person name="Hosaka K."/>
        </authorList>
    </citation>
    <scope>NUCLEOTIDE SEQUENCE</scope>
    <source>
        <tissue evidence="2">Young leaves</tissue>
    </source>
</reference>
<dbReference type="AlphaFoldDB" id="A0AAF0ZUL0"/>
<proteinExistence type="predicted"/>
<evidence type="ECO:0008006" key="4">
    <source>
        <dbReference type="Google" id="ProtNLM"/>
    </source>
</evidence>
<evidence type="ECO:0000313" key="3">
    <source>
        <dbReference type="Proteomes" id="UP001234989"/>
    </source>
</evidence>
<sequence length="139" mass="15779">MATLVQHMRPYILRYVGDSEARMEQMMDRKIQAIHKLLDAFQYRVMERPAPIIDAATFQTKLASLCADVDALLAPTDIVPESTPAVSNDEVVMTPLFCYTMPPPHSSFAAGKRPHSAHTFHTEQAQRLRKKERQQLEAD</sequence>
<dbReference type="Proteomes" id="UP001234989">
    <property type="component" value="Chromosome 10"/>
</dbReference>
<accession>A0AAF0ZUL0</accession>
<evidence type="ECO:0000256" key="1">
    <source>
        <dbReference type="SAM" id="MobiDB-lite"/>
    </source>
</evidence>
<protein>
    <recommendedName>
        <fullName evidence="4">Integrase core domain containing protein</fullName>
    </recommendedName>
</protein>